<dbReference type="EMBL" id="UZAE01001954">
    <property type="protein sequence ID" value="VDN99237.1"/>
    <property type="molecule type" value="Genomic_DNA"/>
</dbReference>
<keyword evidence="1" id="KW-0479">Metal-binding</keyword>
<evidence type="ECO:0000313" key="6">
    <source>
        <dbReference type="WBParaSite" id="HNAJ_0000337901-mRNA-1"/>
    </source>
</evidence>
<keyword evidence="5" id="KW-1185">Reference proteome</keyword>
<protein>
    <submittedName>
        <fullName evidence="6">C2H2-type domain-containing protein</fullName>
    </submittedName>
</protein>
<sequence>MDEVGGCPYCHRTFRDSSELWDHINNLTCESGPLPSPAALNDVPSLPPSPPPRSSDSTISQPEKRAADYNLVPERMSATVPSSEFHNGDNLSFDMNAIRTNLPSVSRLPQSGSQSTKPVTSELLNKNLFSKKEFPTLESKVSSEFSQPPKWKCTLCDVEFAQKQAMIAHVRSAEHEARISSNATSAGDCSQSLAQPKPPIPVIHTNDANATNMANTCSKEGDLVLLIRQIVREELRSIFQPYFDGGKKPNHSPPLPSNNMQTENYDTKFIQINGQFIRCEACNCSVSSLANLSPHVAGKRHRISVAKLTALGSHP</sequence>
<dbReference type="SMART" id="SM00355">
    <property type="entry name" value="ZnF_C2H2"/>
    <property type="match status" value="3"/>
</dbReference>
<feature type="domain" description="C2H2-type" evidence="3">
    <location>
        <begin position="151"/>
        <end position="180"/>
    </location>
</feature>
<accession>A0A0R3T8J1</accession>
<dbReference type="PROSITE" id="PS00028">
    <property type="entry name" value="ZINC_FINGER_C2H2_1"/>
    <property type="match status" value="1"/>
</dbReference>
<gene>
    <name evidence="4" type="ORF">HNAJ_LOCUS3378</name>
</gene>
<dbReference type="AlphaFoldDB" id="A0A0R3T8J1"/>
<dbReference type="InterPro" id="IPR013087">
    <property type="entry name" value="Znf_C2H2_type"/>
</dbReference>
<evidence type="ECO:0000256" key="1">
    <source>
        <dbReference type="PROSITE-ProRule" id="PRU00042"/>
    </source>
</evidence>
<proteinExistence type="predicted"/>
<evidence type="ECO:0000259" key="3">
    <source>
        <dbReference type="PROSITE" id="PS50157"/>
    </source>
</evidence>
<dbReference type="SUPFAM" id="SSF57667">
    <property type="entry name" value="beta-beta-alpha zinc fingers"/>
    <property type="match status" value="2"/>
</dbReference>
<dbReference type="InterPro" id="IPR036236">
    <property type="entry name" value="Znf_C2H2_sf"/>
</dbReference>
<dbReference type="Pfam" id="PF00096">
    <property type="entry name" value="zf-C2H2"/>
    <property type="match status" value="1"/>
</dbReference>
<dbReference type="Proteomes" id="UP000278807">
    <property type="component" value="Unassembled WGS sequence"/>
</dbReference>
<evidence type="ECO:0000313" key="5">
    <source>
        <dbReference type="Proteomes" id="UP000278807"/>
    </source>
</evidence>
<name>A0A0R3T8J1_RODNA</name>
<dbReference type="Pfam" id="PF12874">
    <property type="entry name" value="zf-met"/>
    <property type="match status" value="2"/>
</dbReference>
<keyword evidence="1" id="KW-0863">Zinc-finger</keyword>
<evidence type="ECO:0000313" key="4">
    <source>
        <dbReference type="EMBL" id="VDN99237.1"/>
    </source>
</evidence>
<keyword evidence="1" id="KW-0862">Zinc</keyword>
<reference evidence="6" key="1">
    <citation type="submission" date="2017-02" db="UniProtKB">
        <authorList>
            <consortium name="WormBaseParasite"/>
        </authorList>
    </citation>
    <scope>IDENTIFICATION</scope>
</reference>
<dbReference type="WBParaSite" id="HNAJ_0000337901-mRNA-1">
    <property type="protein sequence ID" value="HNAJ_0000337901-mRNA-1"/>
    <property type="gene ID" value="HNAJ_0000337901"/>
</dbReference>
<dbReference type="GO" id="GO:0008270">
    <property type="term" value="F:zinc ion binding"/>
    <property type="evidence" value="ECO:0007669"/>
    <property type="project" value="UniProtKB-KW"/>
</dbReference>
<reference evidence="4 5" key="2">
    <citation type="submission" date="2018-11" db="EMBL/GenBank/DDBJ databases">
        <authorList>
            <consortium name="Pathogen Informatics"/>
        </authorList>
    </citation>
    <scope>NUCLEOTIDE SEQUENCE [LARGE SCALE GENOMIC DNA]</scope>
</reference>
<dbReference type="OrthoDB" id="6284515at2759"/>
<organism evidence="6">
    <name type="scientific">Rodentolepis nana</name>
    <name type="common">Dwarf tapeworm</name>
    <name type="synonym">Hymenolepis nana</name>
    <dbReference type="NCBI Taxonomy" id="102285"/>
    <lineage>
        <taxon>Eukaryota</taxon>
        <taxon>Metazoa</taxon>
        <taxon>Spiralia</taxon>
        <taxon>Lophotrochozoa</taxon>
        <taxon>Platyhelminthes</taxon>
        <taxon>Cestoda</taxon>
        <taxon>Eucestoda</taxon>
        <taxon>Cyclophyllidea</taxon>
        <taxon>Hymenolepididae</taxon>
        <taxon>Rodentolepis</taxon>
    </lineage>
</organism>
<feature type="region of interest" description="Disordered" evidence="2">
    <location>
        <begin position="35"/>
        <end position="63"/>
    </location>
</feature>
<evidence type="ECO:0000256" key="2">
    <source>
        <dbReference type="SAM" id="MobiDB-lite"/>
    </source>
</evidence>
<dbReference type="PROSITE" id="PS50157">
    <property type="entry name" value="ZINC_FINGER_C2H2_2"/>
    <property type="match status" value="1"/>
</dbReference>